<keyword evidence="4" id="KW-1185">Reference proteome</keyword>
<sequence>MKHLPALIVVLFLLLSAGCAVDPGAPSETAPGEFQTVQGLLQAAADTNNASLRAEYQLEAAKRLQDKGDYPSARQLLDSMQTDDLGRAPGRIYRWIQARDIVNRGSREDAEELAGRISPDLVSRLPSDERKRAVRDLAGLYELADQPLKTFRVLMNGYAVIDESEWQPYNQRVWEALKSIPDDSLSNEASRASDANPQGWLELALSLRATDRFAIEPRAEAIRQWQKNWDSHPGARALPDELSIIATLPEQRPERIALTLPLSGALSGPGKAVREGFLAAFYEDLGNDPQTAITLTIHDTNKGGFSRIYADLLEADPDLVVGPLRKESLAGLNNQTRMPIPVLALNYVPFEGPMPEQLYQFGLASEDEVRQIATRLHNKDHRNALVFAPAGDWGSRMIEAFESAHEKTDDARMIRAVRYDEGENLNRVVADGFSINSSRQRANQLMRDTGATMQYEPRRRQDIDAIVLLAAPEQARQFNPLFAFYYGGDLPVYGTSLLYHGTPDPSRDSDLDGIAFTDIPWILDSEQTLRPQLGKLFPSLGERYDRLFALGVDSYYLASRLPVLEQVEGYQMKGRTGTLRMAPDGAIRRHQIWARFEKGRPRLLDDSSPELRGGTQ</sequence>
<keyword evidence="1" id="KW-0472">Membrane</keyword>
<protein>
    <recommendedName>
        <fullName evidence="5">Penicillin-binding protein activator</fullName>
    </recommendedName>
</protein>
<comment type="caution">
    <text evidence="3">The sequence shown here is derived from an EMBL/GenBank/DDBJ whole genome shotgun (WGS) entry which is preliminary data.</text>
</comment>
<evidence type="ECO:0000313" key="3">
    <source>
        <dbReference type="EMBL" id="TDT37890.1"/>
    </source>
</evidence>
<gene>
    <name evidence="3" type="ORF">DES49_2854</name>
</gene>
<evidence type="ECO:0000313" key="4">
    <source>
        <dbReference type="Proteomes" id="UP000295830"/>
    </source>
</evidence>
<dbReference type="OrthoDB" id="6708821at2"/>
<dbReference type="PROSITE" id="PS51257">
    <property type="entry name" value="PROKAR_LIPOPROTEIN"/>
    <property type="match status" value="1"/>
</dbReference>
<dbReference type="Pfam" id="PF04348">
    <property type="entry name" value="LppC"/>
    <property type="match status" value="1"/>
</dbReference>
<dbReference type="GO" id="GO:0030234">
    <property type="term" value="F:enzyme regulator activity"/>
    <property type="evidence" value="ECO:0007669"/>
    <property type="project" value="TreeGrafter"/>
</dbReference>
<dbReference type="GO" id="GO:0009252">
    <property type="term" value="P:peptidoglycan biosynthetic process"/>
    <property type="evidence" value="ECO:0007669"/>
    <property type="project" value="TreeGrafter"/>
</dbReference>
<reference evidence="3 4" key="1">
    <citation type="submission" date="2019-03" db="EMBL/GenBank/DDBJ databases">
        <title>Genomic Encyclopedia of Type Strains, Phase IV (KMG-IV): sequencing the most valuable type-strain genomes for metagenomic binning, comparative biology and taxonomic classification.</title>
        <authorList>
            <person name="Goeker M."/>
        </authorList>
    </citation>
    <scope>NUCLEOTIDE SEQUENCE [LARGE SCALE GENOMIC DNA]</scope>
    <source>
        <strain evidence="3 4">DSM 15505</strain>
    </source>
</reference>
<keyword evidence="2" id="KW-0732">Signal</keyword>
<dbReference type="Gene3D" id="1.25.40.650">
    <property type="match status" value="1"/>
</dbReference>
<dbReference type="Proteomes" id="UP000295830">
    <property type="component" value="Unassembled WGS sequence"/>
</dbReference>
<evidence type="ECO:0000256" key="1">
    <source>
        <dbReference type="ARBA" id="ARBA00023136"/>
    </source>
</evidence>
<dbReference type="SUPFAM" id="SSF53822">
    <property type="entry name" value="Periplasmic binding protein-like I"/>
    <property type="match status" value="1"/>
</dbReference>
<dbReference type="InterPro" id="IPR028082">
    <property type="entry name" value="Peripla_BP_I"/>
</dbReference>
<organism evidence="3 4">
    <name type="scientific">Halospina denitrificans</name>
    <dbReference type="NCBI Taxonomy" id="332522"/>
    <lineage>
        <taxon>Bacteria</taxon>
        <taxon>Pseudomonadati</taxon>
        <taxon>Pseudomonadota</taxon>
        <taxon>Gammaproteobacteria</taxon>
        <taxon>Halospina</taxon>
    </lineage>
</organism>
<dbReference type="Gene3D" id="3.40.50.2300">
    <property type="match status" value="2"/>
</dbReference>
<evidence type="ECO:0000256" key="2">
    <source>
        <dbReference type="SAM" id="SignalP"/>
    </source>
</evidence>
<name>A0A4R7JIZ2_9GAMM</name>
<dbReference type="PANTHER" id="PTHR38038">
    <property type="entry name" value="PENICILLIN-BINDING PROTEIN ACTIVATOR LPOA"/>
    <property type="match status" value="1"/>
</dbReference>
<feature type="chain" id="PRO_5020887583" description="Penicillin-binding protein activator" evidence="2">
    <location>
        <begin position="23"/>
        <end position="616"/>
    </location>
</feature>
<dbReference type="GO" id="GO:0031241">
    <property type="term" value="C:periplasmic side of cell outer membrane"/>
    <property type="evidence" value="ECO:0007669"/>
    <property type="project" value="TreeGrafter"/>
</dbReference>
<dbReference type="CDD" id="cd06339">
    <property type="entry name" value="PBP1_YraM_LppC_lipoprotein-like"/>
    <property type="match status" value="1"/>
</dbReference>
<dbReference type="EMBL" id="SOAX01000007">
    <property type="protein sequence ID" value="TDT37890.1"/>
    <property type="molecule type" value="Genomic_DNA"/>
</dbReference>
<dbReference type="RefSeq" id="WP_133737077.1">
    <property type="nucleotide sequence ID" value="NZ_SOAX01000007.1"/>
</dbReference>
<accession>A0A4R7JIZ2</accession>
<feature type="signal peptide" evidence="2">
    <location>
        <begin position="1"/>
        <end position="22"/>
    </location>
</feature>
<dbReference type="AlphaFoldDB" id="A0A4R7JIZ2"/>
<evidence type="ECO:0008006" key="5">
    <source>
        <dbReference type="Google" id="ProtNLM"/>
    </source>
</evidence>
<dbReference type="InterPro" id="IPR007443">
    <property type="entry name" value="LpoA"/>
</dbReference>
<proteinExistence type="predicted"/>
<dbReference type="PANTHER" id="PTHR38038:SF1">
    <property type="entry name" value="PENICILLIN-BINDING PROTEIN ACTIVATOR LPOA"/>
    <property type="match status" value="1"/>
</dbReference>